<evidence type="ECO:0000256" key="1">
    <source>
        <dbReference type="SAM" id="MobiDB-lite"/>
    </source>
</evidence>
<feature type="region of interest" description="Disordered" evidence="1">
    <location>
        <begin position="582"/>
        <end position="601"/>
    </location>
</feature>
<dbReference type="EMBL" id="JAPDRK010000011">
    <property type="protein sequence ID" value="KAJ9607572.1"/>
    <property type="molecule type" value="Genomic_DNA"/>
</dbReference>
<dbReference type="Proteomes" id="UP001172673">
    <property type="component" value="Unassembled WGS sequence"/>
</dbReference>
<feature type="compositionally biased region" description="Polar residues" evidence="1">
    <location>
        <begin position="269"/>
        <end position="281"/>
    </location>
</feature>
<comment type="caution">
    <text evidence="2">The sequence shown here is derived from an EMBL/GenBank/DDBJ whole genome shotgun (WGS) entry which is preliminary data.</text>
</comment>
<feature type="compositionally biased region" description="Polar residues" evidence="1">
    <location>
        <begin position="179"/>
        <end position="192"/>
    </location>
</feature>
<sequence length="638" mass="72126">MVKSIPWPLEVQKFVLSWVDEHKSTESPLIQNPKDGLVQLKESLEENFKATKPAFVKALTPTQVEQKLRSFWADRLENLKLKASDIQVFYEQGLSTLDWTKLGRKPIGKAYSADQIETFKQPSLETEEREDNRQLNKNGKRPSSTRQPDIEASSDEDPVRPFQRKKVINPEVEPETDSLSELGTIDQELSNEQESRNARPIRSHHSRYSLPKLLLIMLATGVLKANCERVCHYSSEELGSATGAAGAPRISATAARLLKANERAKGDDSQSAALPNSSKQLTIPPPVHLEEREDEEGATSPVFTWNSGLERAKYGIVPTAIADVSIRETMEDIATKIQNVVVSYMSSLKISPQQPAFLDGDLRYPPQCLSLLGQVLGDIGAYGTERRAEQLLTFHQTRTGLGRLLESVICCAVTQWCFHADLDEDAHYSEIGGGDLRNTFNKAFDATLQAEIRRRLWIEHISTHIIPKIDSDACKKAALLQTYIDLLIPADSPDEDYERDAVISLPGLDPRRTNTTTSPTAEVPSPFRPEETLHRAQFRNGFADVYKRALRWRIDLSMRLQESYMFLWPSFLALYVPDTHRREGSRDSEDENSPGGRQVQQRRVRLGMKPIVWRCTKRKIGDNWSDWELVCRGEVIPL</sequence>
<feature type="region of interest" description="Disordered" evidence="1">
    <location>
        <begin position="506"/>
        <end position="527"/>
    </location>
</feature>
<name>A0AA39CGN7_9EURO</name>
<feature type="compositionally biased region" description="Polar residues" evidence="1">
    <location>
        <begin position="135"/>
        <end position="147"/>
    </location>
</feature>
<feature type="region of interest" description="Disordered" evidence="1">
    <location>
        <begin position="261"/>
        <end position="302"/>
    </location>
</feature>
<reference evidence="2" key="1">
    <citation type="submission" date="2022-10" db="EMBL/GenBank/DDBJ databases">
        <title>Culturing micro-colonial fungi from biological soil crusts in the Mojave desert and describing Neophaeococcomyces mojavensis, and introducing the new genera and species Taxawa tesnikishii.</title>
        <authorList>
            <person name="Kurbessoian T."/>
            <person name="Stajich J.E."/>
        </authorList>
    </citation>
    <scope>NUCLEOTIDE SEQUENCE</scope>
    <source>
        <strain evidence="2">TK_41</strain>
    </source>
</reference>
<protein>
    <submittedName>
        <fullName evidence="2">Uncharacterized protein</fullName>
    </submittedName>
</protein>
<proteinExistence type="predicted"/>
<keyword evidence="3" id="KW-1185">Reference proteome</keyword>
<dbReference type="AlphaFoldDB" id="A0AA39CGN7"/>
<organism evidence="2 3">
    <name type="scientific">Cladophialophora chaetospira</name>
    <dbReference type="NCBI Taxonomy" id="386627"/>
    <lineage>
        <taxon>Eukaryota</taxon>
        <taxon>Fungi</taxon>
        <taxon>Dikarya</taxon>
        <taxon>Ascomycota</taxon>
        <taxon>Pezizomycotina</taxon>
        <taxon>Eurotiomycetes</taxon>
        <taxon>Chaetothyriomycetidae</taxon>
        <taxon>Chaetothyriales</taxon>
        <taxon>Herpotrichiellaceae</taxon>
        <taxon>Cladophialophora</taxon>
    </lineage>
</organism>
<evidence type="ECO:0000313" key="3">
    <source>
        <dbReference type="Proteomes" id="UP001172673"/>
    </source>
</evidence>
<feature type="region of interest" description="Disordered" evidence="1">
    <location>
        <begin position="118"/>
        <end position="203"/>
    </location>
</feature>
<accession>A0AA39CGN7</accession>
<evidence type="ECO:0000313" key="2">
    <source>
        <dbReference type="EMBL" id="KAJ9607572.1"/>
    </source>
</evidence>
<gene>
    <name evidence="2" type="ORF">H2200_007650</name>
</gene>